<accession>X0UPV2</accession>
<comment type="caution">
    <text evidence="2">The sequence shown here is derived from an EMBL/GenBank/DDBJ whole genome shotgun (WGS) entry which is preliminary data.</text>
</comment>
<feature type="region of interest" description="Disordered" evidence="1">
    <location>
        <begin position="1"/>
        <end position="29"/>
    </location>
</feature>
<name>X0UPV2_9ZZZZ</name>
<proteinExistence type="predicted"/>
<feature type="compositionally biased region" description="Polar residues" evidence="1">
    <location>
        <begin position="8"/>
        <end position="20"/>
    </location>
</feature>
<organism evidence="2">
    <name type="scientific">marine sediment metagenome</name>
    <dbReference type="NCBI Taxonomy" id="412755"/>
    <lineage>
        <taxon>unclassified sequences</taxon>
        <taxon>metagenomes</taxon>
        <taxon>ecological metagenomes</taxon>
    </lineage>
</organism>
<dbReference type="EMBL" id="BARS01016763">
    <property type="protein sequence ID" value="GAF90480.1"/>
    <property type="molecule type" value="Genomic_DNA"/>
</dbReference>
<dbReference type="AlphaFoldDB" id="X0UPV2"/>
<evidence type="ECO:0000256" key="1">
    <source>
        <dbReference type="SAM" id="MobiDB-lite"/>
    </source>
</evidence>
<protein>
    <submittedName>
        <fullName evidence="2">Uncharacterized protein</fullName>
    </submittedName>
</protein>
<evidence type="ECO:0000313" key="2">
    <source>
        <dbReference type="EMBL" id="GAF90480.1"/>
    </source>
</evidence>
<sequence length="29" mass="3156">LRSRINGIRNSPHANINVINHATAKPGPH</sequence>
<gene>
    <name evidence="2" type="ORF">S01H1_27520</name>
</gene>
<reference evidence="2" key="1">
    <citation type="journal article" date="2014" name="Front. Microbiol.">
        <title>High frequency of phylogenetically diverse reductive dehalogenase-homologous genes in deep subseafloor sedimentary metagenomes.</title>
        <authorList>
            <person name="Kawai M."/>
            <person name="Futagami T."/>
            <person name="Toyoda A."/>
            <person name="Takaki Y."/>
            <person name="Nishi S."/>
            <person name="Hori S."/>
            <person name="Arai W."/>
            <person name="Tsubouchi T."/>
            <person name="Morono Y."/>
            <person name="Uchiyama I."/>
            <person name="Ito T."/>
            <person name="Fujiyama A."/>
            <person name="Inagaki F."/>
            <person name="Takami H."/>
        </authorList>
    </citation>
    <scope>NUCLEOTIDE SEQUENCE</scope>
    <source>
        <strain evidence="2">Expedition CK06-06</strain>
    </source>
</reference>
<feature type="non-terminal residue" evidence="2">
    <location>
        <position position="1"/>
    </location>
</feature>